<dbReference type="EC" id="2.6.1.7" evidence="2"/>
<dbReference type="Pfam" id="PF00155">
    <property type="entry name" value="Aminotran_1_2"/>
    <property type="match status" value="1"/>
</dbReference>
<dbReference type="InterPro" id="IPR015422">
    <property type="entry name" value="PyrdxlP-dep_Trfase_small"/>
</dbReference>
<dbReference type="PANTHER" id="PTHR43807:SF20">
    <property type="entry name" value="FI04487P"/>
    <property type="match status" value="1"/>
</dbReference>
<dbReference type="Gene3D" id="3.40.640.10">
    <property type="entry name" value="Type I PLP-dependent aspartate aminotransferase-like (Major domain)"/>
    <property type="match status" value="2"/>
</dbReference>
<keyword evidence="3" id="KW-0032">Aminotransferase</keyword>
<organism evidence="8">
    <name type="scientific">Schistocephalus solidus</name>
    <name type="common">Tapeworm</name>
    <dbReference type="NCBI Taxonomy" id="70667"/>
    <lineage>
        <taxon>Eukaryota</taxon>
        <taxon>Metazoa</taxon>
        <taxon>Spiralia</taxon>
        <taxon>Lophotrochozoa</taxon>
        <taxon>Platyhelminthes</taxon>
        <taxon>Cestoda</taxon>
        <taxon>Eucestoda</taxon>
        <taxon>Diphyllobothriidea</taxon>
        <taxon>Diphyllobothriidae</taxon>
        <taxon>Schistocephalus</taxon>
    </lineage>
</organism>
<dbReference type="GO" id="GO:0030170">
    <property type="term" value="F:pyridoxal phosphate binding"/>
    <property type="evidence" value="ECO:0007669"/>
    <property type="project" value="InterPro"/>
</dbReference>
<evidence type="ECO:0000256" key="4">
    <source>
        <dbReference type="ARBA" id="ARBA00022679"/>
    </source>
</evidence>
<evidence type="ECO:0000256" key="2">
    <source>
        <dbReference type="ARBA" id="ARBA00012751"/>
    </source>
</evidence>
<dbReference type="InterPro" id="IPR004839">
    <property type="entry name" value="Aminotransferase_I/II_large"/>
</dbReference>
<accession>A0A0V0J400</accession>
<dbReference type="InterPro" id="IPR051326">
    <property type="entry name" value="Kynurenine-oxoglutarate_AT"/>
</dbReference>
<comment type="cofactor">
    <cofactor evidence="1">
        <name>pyridoxal 5'-phosphate</name>
        <dbReference type="ChEBI" id="CHEBI:597326"/>
    </cofactor>
</comment>
<sequence length="301" mass="33120">IVNDLSHLPYEARQVELDLFPLNYRKLRGDLIQTVQIVKGHDCALELADFFKLVGSEHLWGHPYKLQRRLVHEDGRWNGFSMMASSVPLPPQPADRTLGQKPSIWVSIGQKIAKYKPLNLGQGFPDFLPRAHVLESLRKTADDECDPAAHQEARSQGQVALVEALSKVYTPLTHHSDAVSGPCPSHLEATTFSSSREINPLTEILISAGAYGCLSTAFFATVDRGDEVIIIEPSFDCYTPMTLAVGGIPVYTALQPPKTQGQCSSGDWSLDFVDLESKITKKTKVFVLNTPNNPLGKVNAS</sequence>
<dbReference type="InterPro" id="IPR015424">
    <property type="entry name" value="PyrdxlP-dep_Trfase"/>
</dbReference>
<dbReference type="Gene3D" id="3.90.1150.10">
    <property type="entry name" value="Aspartate Aminotransferase, domain 1"/>
    <property type="match status" value="1"/>
</dbReference>
<dbReference type="CDD" id="cd00609">
    <property type="entry name" value="AAT_like"/>
    <property type="match status" value="1"/>
</dbReference>
<reference evidence="8" key="1">
    <citation type="submission" date="2016-01" db="EMBL/GenBank/DDBJ databases">
        <title>Reference transcriptome for the parasite Schistocephalus solidus: insights into the molecular evolution of parasitism.</title>
        <authorList>
            <person name="Hebert F.O."/>
            <person name="Grambauer S."/>
            <person name="Barber I."/>
            <person name="Landry C.R."/>
            <person name="Aubin-Horth N."/>
        </authorList>
    </citation>
    <scope>NUCLEOTIDE SEQUENCE</scope>
</reference>
<dbReference type="EMBL" id="GEEE01002931">
    <property type="protein sequence ID" value="JAP60294.1"/>
    <property type="molecule type" value="Transcribed_RNA"/>
</dbReference>
<name>A0A0V0J400_SCHSO</name>
<proteinExistence type="predicted"/>
<dbReference type="SUPFAM" id="SSF53383">
    <property type="entry name" value="PLP-dependent transferases"/>
    <property type="match status" value="1"/>
</dbReference>
<evidence type="ECO:0000256" key="3">
    <source>
        <dbReference type="ARBA" id="ARBA00022576"/>
    </source>
</evidence>
<evidence type="ECO:0000313" key="8">
    <source>
        <dbReference type="EMBL" id="JAP60294.1"/>
    </source>
</evidence>
<feature type="non-terminal residue" evidence="8">
    <location>
        <position position="1"/>
    </location>
</feature>
<dbReference type="GO" id="GO:0005739">
    <property type="term" value="C:mitochondrion"/>
    <property type="evidence" value="ECO:0007669"/>
    <property type="project" value="TreeGrafter"/>
</dbReference>
<keyword evidence="4" id="KW-0808">Transferase</keyword>
<dbReference type="PANTHER" id="PTHR43807">
    <property type="entry name" value="FI04487P"/>
    <property type="match status" value="1"/>
</dbReference>
<protein>
    <recommendedName>
        <fullName evidence="2">kynurenine--oxoglutarate transaminase</fullName>
        <ecNumber evidence="2">2.6.1.7</ecNumber>
    </recommendedName>
</protein>
<gene>
    <name evidence="8" type="primary">KAT3</name>
    <name evidence="8" type="ORF">TR120407</name>
</gene>
<evidence type="ECO:0000256" key="5">
    <source>
        <dbReference type="ARBA" id="ARBA00022898"/>
    </source>
</evidence>
<feature type="domain" description="Aminotransferase class I/classII large" evidence="7">
    <location>
        <begin position="117"/>
        <end position="298"/>
    </location>
</feature>
<comment type="pathway">
    <text evidence="6">Amino-acid degradation; L-kynurenine degradation; kynurenate from L-kynurenine: step 1/2.</text>
</comment>
<evidence type="ECO:0000256" key="6">
    <source>
        <dbReference type="ARBA" id="ARBA00024016"/>
    </source>
</evidence>
<dbReference type="GO" id="GO:0016212">
    <property type="term" value="F:kynurenine-oxoglutarate transaminase activity"/>
    <property type="evidence" value="ECO:0007669"/>
    <property type="project" value="UniProtKB-EC"/>
</dbReference>
<dbReference type="InterPro" id="IPR015421">
    <property type="entry name" value="PyrdxlP-dep_Trfase_major"/>
</dbReference>
<evidence type="ECO:0000259" key="7">
    <source>
        <dbReference type="Pfam" id="PF00155"/>
    </source>
</evidence>
<keyword evidence="5" id="KW-0663">Pyridoxal phosphate</keyword>
<evidence type="ECO:0000256" key="1">
    <source>
        <dbReference type="ARBA" id="ARBA00001933"/>
    </source>
</evidence>
<dbReference type="AlphaFoldDB" id="A0A0V0J400"/>